<accession>R1CM20</accession>
<dbReference type="STRING" id="1304284.L21TH_2202"/>
<evidence type="ECO:0000313" key="2">
    <source>
        <dbReference type="Proteomes" id="UP000013378"/>
    </source>
</evidence>
<name>R1CM20_9FIRM</name>
<dbReference type="EMBL" id="ARZA01000244">
    <property type="protein sequence ID" value="EOC99755.1"/>
    <property type="molecule type" value="Genomic_DNA"/>
</dbReference>
<dbReference type="Proteomes" id="UP000013378">
    <property type="component" value="Unassembled WGS sequence"/>
</dbReference>
<dbReference type="AlphaFoldDB" id="R1CM20"/>
<reference evidence="1 2" key="1">
    <citation type="journal article" date="2015" name="Geomicrobiol. J.">
        <title>Caldisalinibacter kiritimatiensis gen. nov., sp. nov., a moderately thermohalophilic thiosulfate-reducing bacterium from a hypersaline microbial mat.</title>
        <authorList>
            <person name="Ben Hania W."/>
            <person name="Joseph M."/>
            <person name="Fiebig A."/>
            <person name="Bunk B."/>
            <person name="Klenk H.-P."/>
            <person name="Fardeau M.-L."/>
            <person name="Spring S."/>
        </authorList>
    </citation>
    <scope>NUCLEOTIDE SEQUENCE [LARGE SCALE GENOMIC DNA]</scope>
    <source>
        <strain evidence="1 2">L21-TH-D2</strain>
    </source>
</reference>
<comment type="caution">
    <text evidence="1">The sequence shown here is derived from an EMBL/GenBank/DDBJ whole genome shotgun (WGS) entry which is preliminary data.</text>
</comment>
<keyword evidence="2" id="KW-1185">Reference proteome</keyword>
<proteinExistence type="predicted"/>
<protein>
    <submittedName>
        <fullName evidence="1">Uncharacterized protein</fullName>
    </submittedName>
</protein>
<organism evidence="1 2">
    <name type="scientific">Caldisalinibacter kiritimatiensis</name>
    <dbReference type="NCBI Taxonomy" id="1304284"/>
    <lineage>
        <taxon>Bacteria</taxon>
        <taxon>Bacillati</taxon>
        <taxon>Bacillota</taxon>
        <taxon>Tissierellia</taxon>
        <taxon>Tissierellales</taxon>
        <taxon>Thermohalobacteraceae</taxon>
        <taxon>Caldisalinibacter</taxon>
    </lineage>
</organism>
<sequence length="42" mass="5024">MLNKRRNLYYASADYVIEIDNRNIQDIGGEIIRTFYKESLNL</sequence>
<gene>
    <name evidence="1" type="ORF">L21TH_2202</name>
</gene>
<evidence type="ECO:0000313" key="1">
    <source>
        <dbReference type="EMBL" id="EOC99755.1"/>
    </source>
</evidence>